<comment type="caution">
    <text evidence="1">The sequence shown here is derived from an EMBL/GenBank/DDBJ whole genome shotgun (WGS) entry which is preliminary data.</text>
</comment>
<feature type="non-terminal residue" evidence="1">
    <location>
        <position position="1"/>
    </location>
</feature>
<protein>
    <submittedName>
        <fullName evidence="1">Uncharacterized protein</fullName>
    </submittedName>
</protein>
<dbReference type="Proteomes" id="UP000265520">
    <property type="component" value="Unassembled WGS sequence"/>
</dbReference>
<accession>A0A392UE17</accession>
<organism evidence="1 2">
    <name type="scientific">Trifolium medium</name>
    <dbReference type="NCBI Taxonomy" id="97028"/>
    <lineage>
        <taxon>Eukaryota</taxon>
        <taxon>Viridiplantae</taxon>
        <taxon>Streptophyta</taxon>
        <taxon>Embryophyta</taxon>
        <taxon>Tracheophyta</taxon>
        <taxon>Spermatophyta</taxon>
        <taxon>Magnoliopsida</taxon>
        <taxon>eudicotyledons</taxon>
        <taxon>Gunneridae</taxon>
        <taxon>Pentapetalae</taxon>
        <taxon>rosids</taxon>
        <taxon>fabids</taxon>
        <taxon>Fabales</taxon>
        <taxon>Fabaceae</taxon>
        <taxon>Papilionoideae</taxon>
        <taxon>50 kb inversion clade</taxon>
        <taxon>NPAAA clade</taxon>
        <taxon>Hologalegina</taxon>
        <taxon>IRL clade</taxon>
        <taxon>Trifolieae</taxon>
        <taxon>Trifolium</taxon>
    </lineage>
</organism>
<keyword evidence="2" id="KW-1185">Reference proteome</keyword>
<evidence type="ECO:0000313" key="2">
    <source>
        <dbReference type="Proteomes" id="UP000265520"/>
    </source>
</evidence>
<proteinExistence type="predicted"/>
<dbReference type="AlphaFoldDB" id="A0A392UE17"/>
<evidence type="ECO:0000313" key="1">
    <source>
        <dbReference type="EMBL" id="MCI70954.1"/>
    </source>
</evidence>
<reference evidence="1 2" key="1">
    <citation type="journal article" date="2018" name="Front. Plant Sci.">
        <title>Red Clover (Trifolium pratense) and Zigzag Clover (T. medium) - A Picture of Genomic Similarities and Differences.</title>
        <authorList>
            <person name="Dluhosova J."/>
            <person name="Istvanek J."/>
            <person name="Nedelnik J."/>
            <person name="Repkova J."/>
        </authorList>
    </citation>
    <scope>NUCLEOTIDE SEQUENCE [LARGE SCALE GENOMIC DNA]</scope>
    <source>
        <strain evidence="2">cv. 10/8</strain>
        <tissue evidence="1">Leaf</tissue>
    </source>
</reference>
<sequence length="57" mass="6018">SFGLIARKRRGKLWSPQTAPLIFPARIATASGVAPIKPPVEAEGGCVPVYTLTLKSV</sequence>
<name>A0A392UE17_9FABA</name>
<dbReference type="EMBL" id="LXQA010786496">
    <property type="protein sequence ID" value="MCI70954.1"/>
    <property type="molecule type" value="Genomic_DNA"/>
</dbReference>